<dbReference type="HOGENOM" id="CLU_3108228_0_0_1"/>
<name>Q17B25_AEDAE</name>
<sequence>MYCRQMGHSLSTLPQLMHVAMWPHSSITQLMGASMQIRQRSSDASRSGAVR</sequence>
<evidence type="ECO:0000313" key="1">
    <source>
        <dbReference type="EMBL" id="EAT43444.1"/>
    </source>
</evidence>
<dbReference type="AlphaFoldDB" id="Q17B25"/>
<gene>
    <name evidence="1" type="ORF">AaeL_AAEL005116</name>
</gene>
<accession>Q17B25</accession>
<dbReference type="Proteomes" id="UP000682892">
    <property type="component" value="Unassembled WGS sequence"/>
</dbReference>
<proteinExistence type="predicted"/>
<evidence type="ECO:0000313" key="2">
    <source>
        <dbReference type="Proteomes" id="UP000682892"/>
    </source>
</evidence>
<reference evidence="1" key="3">
    <citation type="submission" date="2012-09" db="EMBL/GenBank/DDBJ databases">
        <authorList>
            <consortium name="VectorBase"/>
        </authorList>
    </citation>
    <scope>NUCLEOTIDE SEQUENCE</scope>
    <source>
        <strain evidence="1">Liverpool</strain>
    </source>
</reference>
<protein>
    <submittedName>
        <fullName evidence="1">AAEL005116-PA</fullName>
    </submittedName>
</protein>
<reference evidence="1" key="1">
    <citation type="submission" date="2005-10" db="EMBL/GenBank/DDBJ databases">
        <authorList>
            <person name="Loftus B.J."/>
            <person name="Nene V.M."/>
            <person name="Hannick L.I."/>
            <person name="Bidwell S."/>
            <person name="Haas B."/>
            <person name="Amedeo P."/>
            <person name="Orvis J."/>
            <person name="Wortman J.R."/>
            <person name="White O.R."/>
            <person name="Salzberg S."/>
            <person name="Shumway M."/>
            <person name="Koo H."/>
            <person name="Zhao Y."/>
            <person name="Holmes M."/>
            <person name="Miller J."/>
            <person name="Schatz M."/>
            <person name="Pop M."/>
            <person name="Pai G."/>
            <person name="Utterback T."/>
            <person name="Rogers Y.-H."/>
            <person name="Kravitz S."/>
            <person name="Fraser C.M."/>
        </authorList>
    </citation>
    <scope>NUCLEOTIDE SEQUENCE</scope>
    <source>
        <strain evidence="1">Liverpool</strain>
    </source>
</reference>
<dbReference type="EMBL" id="CH477327">
    <property type="protein sequence ID" value="EAT43444.1"/>
    <property type="molecule type" value="Genomic_DNA"/>
</dbReference>
<dbReference type="PaxDb" id="7159-AAEL005116-PA"/>
<reference evidence="1" key="2">
    <citation type="journal article" date="2007" name="Science">
        <title>Genome sequence of Aedes aegypti, a major arbovirus vector.</title>
        <authorList>
            <person name="Nene V."/>
            <person name="Wortman J.R."/>
            <person name="Lawson D."/>
            <person name="Haas B."/>
            <person name="Kodira C."/>
            <person name="Tu Z.J."/>
            <person name="Loftus B."/>
            <person name="Xi Z."/>
            <person name="Megy K."/>
            <person name="Grabherr M."/>
            <person name="Ren Q."/>
            <person name="Zdobnov E.M."/>
            <person name="Lobo N.F."/>
            <person name="Campbell K.S."/>
            <person name="Brown S.E."/>
            <person name="Bonaldo M.F."/>
            <person name="Zhu J."/>
            <person name="Sinkins S.P."/>
            <person name="Hogenkamp D.G."/>
            <person name="Amedeo P."/>
            <person name="Arensburger P."/>
            <person name="Atkinson P.W."/>
            <person name="Bidwell S."/>
            <person name="Biedler J."/>
            <person name="Birney E."/>
            <person name="Bruggner R.V."/>
            <person name="Costas J."/>
            <person name="Coy M.R."/>
            <person name="Crabtree J."/>
            <person name="Crawford M."/>
            <person name="Debruyn B."/>
            <person name="Decaprio D."/>
            <person name="Eiglmeier K."/>
            <person name="Eisenstadt E."/>
            <person name="El-Dorry H."/>
            <person name="Gelbart W.M."/>
            <person name="Gomes S.L."/>
            <person name="Hammond M."/>
            <person name="Hannick L.I."/>
            <person name="Hogan J.R."/>
            <person name="Holmes M.H."/>
            <person name="Jaffe D."/>
            <person name="Johnston J.S."/>
            <person name="Kennedy R.C."/>
            <person name="Koo H."/>
            <person name="Kravitz S."/>
            <person name="Kriventseva E.V."/>
            <person name="Kulp D."/>
            <person name="Labutti K."/>
            <person name="Lee E."/>
            <person name="Li S."/>
            <person name="Lovin D.D."/>
            <person name="Mao C."/>
            <person name="Mauceli E."/>
            <person name="Menck C.F."/>
            <person name="Miller J.R."/>
            <person name="Montgomery P."/>
            <person name="Mori A."/>
            <person name="Nascimento A.L."/>
            <person name="Naveira H.F."/>
            <person name="Nusbaum C."/>
            <person name="O'leary S."/>
            <person name="Orvis J."/>
            <person name="Pertea M."/>
            <person name="Quesneville H."/>
            <person name="Reidenbach K.R."/>
            <person name="Rogers Y.H."/>
            <person name="Roth C.W."/>
            <person name="Schneider J.R."/>
            <person name="Schatz M."/>
            <person name="Shumway M."/>
            <person name="Stanke M."/>
            <person name="Stinson E.O."/>
            <person name="Tubio J.M."/>
            <person name="Vanzee J.P."/>
            <person name="Verjovski-Almeida S."/>
            <person name="Werner D."/>
            <person name="White O."/>
            <person name="Wyder S."/>
            <person name="Zeng Q."/>
            <person name="Zhao Q."/>
            <person name="Zhao Y."/>
            <person name="Hill C.A."/>
            <person name="Raikhel A.S."/>
            <person name="Soares M.B."/>
            <person name="Knudson D.L."/>
            <person name="Lee N.H."/>
            <person name="Galagan J."/>
            <person name="Salzberg S.L."/>
            <person name="Paulsen I.T."/>
            <person name="Dimopoulos G."/>
            <person name="Collins F.H."/>
            <person name="Birren B."/>
            <person name="Fraser-Liggett C.M."/>
            <person name="Severson D.W."/>
        </authorList>
    </citation>
    <scope>NUCLEOTIDE SEQUENCE [LARGE SCALE GENOMIC DNA]</scope>
    <source>
        <strain evidence="1">Liverpool</strain>
    </source>
</reference>
<organism evidence="1 2">
    <name type="scientific">Aedes aegypti</name>
    <name type="common">Yellowfever mosquito</name>
    <name type="synonym">Culex aegypti</name>
    <dbReference type="NCBI Taxonomy" id="7159"/>
    <lineage>
        <taxon>Eukaryota</taxon>
        <taxon>Metazoa</taxon>
        <taxon>Ecdysozoa</taxon>
        <taxon>Arthropoda</taxon>
        <taxon>Hexapoda</taxon>
        <taxon>Insecta</taxon>
        <taxon>Pterygota</taxon>
        <taxon>Neoptera</taxon>
        <taxon>Endopterygota</taxon>
        <taxon>Diptera</taxon>
        <taxon>Nematocera</taxon>
        <taxon>Culicoidea</taxon>
        <taxon>Culicidae</taxon>
        <taxon>Culicinae</taxon>
        <taxon>Aedini</taxon>
        <taxon>Aedes</taxon>
        <taxon>Stegomyia</taxon>
    </lineage>
</organism>